<dbReference type="Pfam" id="PF02624">
    <property type="entry name" value="YcaO"/>
    <property type="match status" value="1"/>
</dbReference>
<dbReference type="InterPro" id="IPR003776">
    <property type="entry name" value="YcaO-like_dom"/>
</dbReference>
<reference evidence="2 3" key="1">
    <citation type="submission" date="2018-06" db="EMBL/GenBank/DDBJ databases">
        <authorList>
            <consortium name="Pathogen Informatics"/>
            <person name="Doyle S."/>
        </authorList>
    </citation>
    <scope>NUCLEOTIDE SEQUENCE [LARGE SCALE GENOMIC DNA]</scope>
    <source>
        <strain evidence="2 3">NCTC9617</strain>
    </source>
</reference>
<dbReference type="Proteomes" id="UP000255167">
    <property type="component" value="Unassembled WGS sequence"/>
</dbReference>
<dbReference type="PROSITE" id="PS51664">
    <property type="entry name" value="YCAO"/>
    <property type="match status" value="1"/>
</dbReference>
<dbReference type="Gene3D" id="3.30.1330.230">
    <property type="match status" value="1"/>
</dbReference>
<organism evidence="2 3">
    <name type="scientific">Klebsiella pneumoniae</name>
    <dbReference type="NCBI Taxonomy" id="573"/>
    <lineage>
        <taxon>Bacteria</taxon>
        <taxon>Pseudomonadati</taxon>
        <taxon>Pseudomonadota</taxon>
        <taxon>Gammaproteobacteria</taxon>
        <taxon>Enterobacterales</taxon>
        <taxon>Enterobacteriaceae</taxon>
        <taxon>Klebsiella/Raoultella group</taxon>
        <taxon>Klebsiella</taxon>
        <taxon>Klebsiella pneumoniae complex</taxon>
    </lineage>
</organism>
<dbReference type="SMR" id="A0A060VNK7"/>
<gene>
    <name evidence="2" type="ORF">NCTC9617_07092</name>
</gene>
<evidence type="ECO:0000313" key="2">
    <source>
        <dbReference type="EMBL" id="STX08062.1"/>
    </source>
</evidence>
<evidence type="ECO:0000259" key="1">
    <source>
        <dbReference type="PROSITE" id="PS51664"/>
    </source>
</evidence>
<evidence type="ECO:0000313" key="3">
    <source>
        <dbReference type="Proteomes" id="UP000255167"/>
    </source>
</evidence>
<proteinExistence type="predicted"/>
<accession>A0A060VNK7</accession>
<dbReference type="AlphaFoldDB" id="A0A060VNK7"/>
<sequence>MINVYSNLMSAWPATMAMSPKLNRNMPTFSQIWDYERITPASAAGETLKSIQGAIGEYFERRHFFNEIVTGGQKTLYEMMPPSAAKAFTEAFFQISSLTRDEIITHKFKTVRAFNLFSLEQQEIPAVIIALDNITAADDLKFYPDRDTCGCSFHGSLNDAIEGSLCEFMERQSLLLYWLQGKANTEISSEIVTGINHIDEILLALRSEGDIRIFDITLPGAPGHAVLTLYGTKNKISRIKYSTGLSYANSLKKALCKSVVELWQSYICLHNFLIGGYTDDDIIDSYQRHFMSCNKYESFTDLCENTVLLSDDVKLTLEENITSDTNLLNYLQQISDNIFVYYARERVSNSLVWYTKIVSPDFFLHMNNSGAININNKIYHTGDGIKVRESKMVPFP</sequence>
<protein>
    <submittedName>
        <fullName evidence="2">Bacteriocin biosynthesis docking scaffold, SagD family</fullName>
    </submittedName>
</protein>
<name>A0A060VNK7_KLEPN</name>
<feature type="domain" description="YcaO" evidence="1">
    <location>
        <begin position="41"/>
        <end position="396"/>
    </location>
</feature>
<dbReference type="EMBL" id="UGNC01000008">
    <property type="protein sequence ID" value="STX08062.1"/>
    <property type="molecule type" value="Genomic_DNA"/>
</dbReference>